<comment type="caution">
    <text evidence="2">The sequence shown here is derived from an EMBL/GenBank/DDBJ whole genome shotgun (WGS) entry which is preliminary data.</text>
</comment>
<dbReference type="InterPro" id="IPR039537">
    <property type="entry name" value="Retrotran_Ty1/copia-like"/>
</dbReference>
<feature type="compositionally biased region" description="Basic and acidic residues" evidence="1">
    <location>
        <begin position="672"/>
        <end position="693"/>
    </location>
</feature>
<dbReference type="SUPFAM" id="SSF53098">
    <property type="entry name" value="Ribonuclease H-like"/>
    <property type="match status" value="1"/>
</dbReference>
<dbReference type="EMBL" id="BKCJ010006124">
    <property type="protein sequence ID" value="GEU70494.1"/>
    <property type="molecule type" value="Genomic_DNA"/>
</dbReference>
<feature type="region of interest" description="Disordered" evidence="1">
    <location>
        <begin position="664"/>
        <end position="693"/>
    </location>
</feature>
<gene>
    <name evidence="2" type="ORF">Tci_042472</name>
</gene>
<accession>A0A6L2MDC3</accession>
<sequence length="770" mass="86383">MESLNPQVVIAAKIPILNPNKFDLWKMRIEQYFLMTNYSLSEVILNGDLSSPTRILYGVVQIVAPTTAEQRLARKIELKARGTLLMALPDKHQLKFNIYKDAKSLMEATEKRFGAEVKGLSTSSQNIQNIAFMSTNNTDSTNELVNAAPNVSVASLKAKAFTLPNVDSLSDAMINSFFASHSNSPQLDNEDLKQIDPDDLEEMDLKWQMAILTMRARRECRSPRDNRNKETTRRAIPVEVSTSNALLPQCGAVGGYDWSFQAEEEPTNYALMSYTSPSSLSSLGSDNETHRPDAPTIDDWIFNSEDEIEIEFVPKQREPSFVKSTAHVKTSREKVEHNKQAENLRTNNQKSRVRVTHPHSKRNVVPTAVLTRLRLVSLNAVRPVTTAVTQSTVKCIRKVKNVFNKAHSPFEEINGGYGAFGWDPKGGKISGKGKIKIGKLDIDDLPDDNHVLLRFPRENNMYNVDLKNVVPSGAKRKNRALIEAARTILADSLLPIPFWAEAVNTACYVKNRVLVTKPHNKTPYELLLGRSSSIGFMRPFRCHVNILNTLDPLGKFDGMADEGFLVRYSVNCKAFRVFNRIRPKWVFDIDTLTMSMNYQPVVAGNQPNDNAGIKENFNAGKVGKETVSAQQYVLLPLWSSHSHDLQNTDDDVADDAFEVKENENDVDVSINESDKTDKKKHDEKNKRDDKGKSHVDLIQGVRDLRPEFEEFFLTTLTGPFVNAISPNFGIAGQSSFVDPSRYLDDPDMPALEDVVYSDDEEDVGAEADLL</sequence>
<dbReference type="AlphaFoldDB" id="A0A6L2MDC3"/>
<reference evidence="2" key="1">
    <citation type="journal article" date="2019" name="Sci. Rep.">
        <title>Draft genome of Tanacetum cinerariifolium, the natural source of mosquito coil.</title>
        <authorList>
            <person name="Yamashiro T."/>
            <person name="Shiraishi A."/>
            <person name="Satake H."/>
            <person name="Nakayama K."/>
        </authorList>
    </citation>
    <scope>NUCLEOTIDE SEQUENCE</scope>
</reference>
<organism evidence="2">
    <name type="scientific">Tanacetum cinerariifolium</name>
    <name type="common">Dalmatian daisy</name>
    <name type="synonym">Chrysanthemum cinerariifolium</name>
    <dbReference type="NCBI Taxonomy" id="118510"/>
    <lineage>
        <taxon>Eukaryota</taxon>
        <taxon>Viridiplantae</taxon>
        <taxon>Streptophyta</taxon>
        <taxon>Embryophyta</taxon>
        <taxon>Tracheophyta</taxon>
        <taxon>Spermatophyta</taxon>
        <taxon>Magnoliopsida</taxon>
        <taxon>eudicotyledons</taxon>
        <taxon>Gunneridae</taxon>
        <taxon>Pentapetalae</taxon>
        <taxon>asterids</taxon>
        <taxon>campanulids</taxon>
        <taxon>Asterales</taxon>
        <taxon>Asteraceae</taxon>
        <taxon>Asteroideae</taxon>
        <taxon>Anthemideae</taxon>
        <taxon>Anthemidinae</taxon>
        <taxon>Tanacetum</taxon>
    </lineage>
</organism>
<dbReference type="PANTHER" id="PTHR42648:SF32">
    <property type="entry name" value="RIBONUCLEASE H-LIKE DOMAIN, GAG-PRE-INTEGRASE DOMAIN PROTEIN-RELATED"/>
    <property type="match status" value="1"/>
</dbReference>
<name>A0A6L2MDC3_TANCI</name>
<dbReference type="InterPro" id="IPR012337">
    <property type="entry name" value="RNaseH-like_sf"/>
</dbReference>
<protein>
    <submittedName>
        <fullName evidence="2">Retrovirus-related Pol polyprotein from transposon TNT 1-94</fullName>
    </submittedName>
</protein>
<proteinExistence type="predicted"/>
<evidence type="ECO:0000313" key="2">
    <source>
        <dbReference type="EMBL" id="GEU70494.1"/>
    </source>
</evidence>
<dbReference type="PANTHER" id="PTHR42648">
    <property type="entry name" value="TRANSPOSASE, PUTATIVE-RELATED"/>
    <property type="match status" value="1"/>
</dbReference>
<evidence type="ECO:0000256" key="1">
    <source>
        <dbReference type="SAM" id="MobiDB-lite"/>
    </source>
</evidence>